<dbReference type="SUPFAM" id="SSF52540">
    <property type="entry name" value="P-loop containing nucleoside triphosphate hydrolases"/>
    <property type="match status" value="1"/>
</dbReference>
<evidence type="ECO:0000313" key="2">
    <source>
        <dbReference type="EMBL" id="UXE59299.1"/>
    </source>
</evidence>
<dbReference type="AlphaFoldDB" id="A0A977KT07"/>
<organism evidence="2">
    <name type="scientific">Woronichinia naegeliana WA131</name>
    <dbReference type="NCBI Taxonomy" id="2824559"/>
    <lineage>
        <taxon>Bacteria</taxon>
        <taxon>Bacillati</taxon>
        <taxon>Cyanobacteriota</taxon>
        <taxon>Cyanophyceae</taxon>
        <taxon>Synechococcales</taxon>
        <taxon>Coelosphaeriaceae</taxon>
        <taxon>Woronichinia</taxon>
    </lineage>
</organism>
<dbReference type="Gene3D" id="3.40.50.300">
    <property type="entry name" value="P-loop containing nucleotide triphosphate hydrolases"/>
    <property type="match status" value="1"/>
</dbReference>
<dbReference type="InterPro" id="IPR027417">
    <property type="entry name" value="P-loop_NTPase"/>
</dbReference>
<accession>A0A977KT07</accession>
<name>A0A977KT07_9CYAN</name>
<dbReference type="Proteomes" id="UP001065613">
    <property type="component" value="Chromosome"/>
</dbReference>
<dbReference type="EMBL" id="CP073041">
    <property type="protein sequence ID" value="UXE59299.1"/>
    <property type="molecule type" value="Genomic_DNA"/>
</dbReference>
<evidence type="ECO:0000259" key="1">
    <source>
        <dbReference type="Pfam" id="PF00350"/>
    </source>
</evidence>
<dbReference type="InterPro" id="IPR045063">
    <property type="entry name" value="Dynamin_N"/>
</dbReference>
<dbReference type="Pfam" id="PF00350">
    <property type="entry name" value="Dynamin_N"/>
    <property type="match status" value="1"/>
</dbReference>
<sequence>MPRDERIEEMPRDKRIENIINSRKPFAKELKRTSERMGVVCRSLAELENYRARLESSVDEAEIKQELSQMNLRKQLAELVKQGKQLNILAKRFDRDTLNIGVIGETGAGKSTLLQSLSGLGNEVIPARTGGACTAVRSKIQNLPDQTEVKAEIELHTSETFLDEVIKPYYQKLELGNPPNSLEDFFKSQALSQETPARIKGQKEEQMYKHLLNDYYYTLEQYKSLLESNQNSKKIEIIKKEEIEEWVTQKRNANGLLTNFKHLVVRQAKFFCQFKDATMNLNINDKITLVDVPGMGDTRLGDEELMLETIGRDVDAVMFLYLPGTKRFLWKDSFQDLYYNAKNALNNFSERVFIILNLQGDNQEGCDTLQKDRKFEAVDYRIINCSDPQEAYKVFNIILEHLEKKIQDLDRQYCQSVKHSISNLLDSIEMSLIQYQNVLDRFSGEDAKFEHLFIGDDGHSGWWGDITNSLIEFRNDLKNKCNENEVDEEFKQKIESKLDDCCKNTLPNIEKIKRRSSAKDGFRPTYDSYLSEIRTDISRHLLGLDLDVQTLLDKIKEDVAKKLREEGKLMGLSEATGSKFFEEIKQQLPANKQDNLRYIFNYFEQYDVSFAGLVLREIRKHLTELYPDQNSKTDINNAEDVKENLEATRDEVLDGCKQTLEPLSALPNQIAYALVEEFTDHIFCSRGVQSEWRIFLWENRYKVFKELEELGKWEENKKEWKRLITDTQAQTKLCSQYLF</sequence>
<proteinExistence type="predicted"/>
<reference evidence="2" key="1">
    <citation type="submission" date="2021-04" db="EMBL/GenBank/DDBJ databases">
        <title>Genome sequence of Woronichinia naegeliana from Washington state freshwater lake bloom.</title>
        <authorList>
            <person name="Dreher T.W."/>
        </authorList>
    </citation>
    <scope>NUCLEOTIDE SEQUENCE</scope>
    <source>
        <strain evidence="2">WA131</strain>
    </source>
</reference>
<protein>
    <submittedName>
        <fullName evidence="2">Dynamin family protein</fullName>
    </submittedName>
</protein>
<dbReference type="CDD" id="cd00882">
    <property type="entry name" value="Ras_like_GTPase"/>
    <property type="match status" value="1"/>
</dbReference>
<dbReference type="KEGG" id="wna:KA717_25985"/>
<gene>
    <name evidence="2" type="ORF">KA717_25985</name>
</gene>
<feature type="domain" description="Dynamin N-terminal" evidence="1">
    <location>
        <begin position="100"/>
        <end position="320"/>
    </location>
</feature>